<sequence length="358" mass="40860">MSATPATLLTADQPQTPAAQLSFAHLDGDHRQILERAIRRILATELAEITYAQIIDGLPTGQVAYESYIPIYGWHPIDNVHDDLCPGMLEKARQFRADFQPDILTFNSKLVHEYRGCAPGSRGFKSRLVEMVAVAVHQIAVILFELDTSLHKNDGVTEWAPPKSDSFYWSQHPNGPAPTLFHHEWYKDHEQYPRGVADMVGYWAEARILGGVVLFDRRRPDAVPCADTGTDFKVDPDAIFFHADREGVTYRIYQLLPEQRNALLNFLIAEPPPPSPLPILASADNRIRVDPEEPIAQTGIYRDIWERKELPLTWGDSRSRDVMDTLNYPTNEDWIAAGHRSRMLRQRYEEVHLRDDDE</sequence>
<reference evidence="1 2" key="1">
    <citation type="journal article" date="2021" name="Nat. Commun.">
        <title>Genetic determinants of endophytism in the Arabidopsis root mycobiome.</title>
        <authorList>
            <person name="Mesny F."/>
            <person name="Miyauchi S."/>
            <person name="Thiergart T."/>
            <person name="Pickel B."/>
            <person name="Atanasova L."/>
            <person name="Karlsson M."/>
            <person name="Huettel B."/>
            <person name="Barry K.W."/>
            <person name="Haridas S."/>
            <person name="Chen C."/>
            <person name="Bauer D."/>
            <person name="Andreopoulos W."/>
            <person name="Pangilinan J."/>
            <person name="LaButti K."/>
            <person name="Riley R."/>
            <person name="Lipzen A."/>
            <person name="Clum A."/>
            <person name="Drula E."/>
            <person name="Henrissat B."/>
            <person name="Kohler A."/>
            <person name="Grigoriev I.V."/>
            <person name="Martin F.M."/>
            <person name="Hacquard S."/>
        </authorList>
    </citation>
    <scope>NUCLEOTIDE SEQUENCE [LARGE SCALE GENOMIC DNA]</scope>
    <source>
        <strain evidence="1 2">MPI-SDFR-AT-0079</strain>
    </source>
</reference>
<dbReference type="EMBL" id="JAGIZQ010000001">
    <property type="protein sequence ID" value="KAH6649497.1"/>
    <property type="molecule type" value="Genomic_DNA"/>
</dbReference>
<proteinExistence type="predicted"/>
<dbReference type="Proteomes" id="UP000724584">
    <property type="component" value="Unassembled WGS sequence"/>
</dbReference>
<comment type="caution">
    <text evidence="1">The sequence shown here is derived from an EMBL/GenBank/DDBJ whole genome shotgun (WGS) entry which is preliminary data.</text>
</comment>
<gene>
    <name evidence="1" type="ORF">F5144DRAFT_588200</name>
</gene>
<accession>A0ACB7PL32</accession>
<organism evidence="1 2">
    <name type="scientific">Chaetomium tenue</name>
    <dbReference type="NCBI Taxonomy" id="1854479"/>
    <lineage>
        <taxon>Eukaryota</taxon>
        <taxon>Fungi</taxon>
        <taxon>Dikarya</taxon>
        <taxon>Ascomycota</taxon>
        <taxon>Pezizomycotina</taxon>
        <taxon>Sordariomycetes</taxon>
        <taxon>Sordariomycetidae</taxon>
        <taxon>Sordariales</taxon>
        <taxon>Chaetomiaceae</taxon>
        <taxon>Chaetomium</taxon>
    </lineage>
</organism>
<keyword evidence="2" id="KW-1185">Reference proteome</keyword>
<evidence type="ECO:0000313" key="1">
    <source>
        <dbReference type="EMBL" id="KAH6649497.1"/>
    </source>
</evidence>
<name>A0ACB7PL32_9PEZI</name>
<protein>
    <submittedName>
        <fullName evidence="1">Uncharacterized protein</fullName>
    </submittedName>
</protein>
<evidence type="ECO:0000313" key="2">
    <source>
        <dbReference type="Proteomes" id="UP000724584"/>
    </source>
</evidence>